<dbReference type="EMBL" id="BJHX01000001">
    <property type="protein sequence ID" value="GDY64998.1"/>
    <property type="molecule type" value="Genomic_DNA"/>
</dbReference>
<dbReference type="EMBL" id="BJHY01000001">
    <property type="protein sequence ID" value="GDY74800.1"/>
    <property type="molecule type" value="Genomic_DNA"/>
</dbReference>
<organism evidence="3 4">
    <name type="scientific">Streptomyces avermitilis</name>
    <dbReference type="NCBI Taxonomy" id="33903"/>
    <lineage>
        <taxon>Bacteria</taxon>
        <taxon>Bacillati</taxon>
        <taxon>Actinomycetota</taxon>
        <taxon>Actinomycetes</taxon>
        <taxon>Kitasatosporales</taxon>
        <taxon>Streptomycetaceae</taxon>
        <taxon>Streptomyces</taxon>
    </lineage>
</organism>
<reference evidence="3 4" key="1">
    <citation type="submission" date="2019-04" db="EMBL/GenBank/DDBJ databases">
        <title>Draft genome sequences of Streptomyces avermitilis ATCC 31267.</title>
        <authorList>
            <person name="Komaki H."/>
            <person name="Tamura T."/>
            <person name="Hosoyama A."/>
        </authorList>
    </citation>
    <scope>NUCLEOTIDE SEQUENCE [LARGE SCALE GENOMIC DNA]</scope>
    <source>
        <strain evidence="3 4">ATCC 31267</strain>
    </source>
</reference>
<name>A0A4D4MRL5_STRAX</name>
<proteinExistence type="predicted"/>
<evidence type="ECO:0000313" key="4">
    <source>
        <dbReference type="Proteomes" id="UP000299211"/>
    </source>
</evidence>
<evidence type="ECO:0008006" key="6">
    <source>
        <dbReference type="Google" id="ProtNLM"/>
    </source>
</evidence>
<protein>
    <recommendedName>
        <fullName evidence="6">Secreted protein</fullName>
    </recommendedName>
</protein>
<dbReference type="AlphaFoldDB" id="A0A4D4MRL5"/>
<evidence type="ECO:0000313" key="5">
    <source>
        <dbReference type="Proteomes" id="UP000302139"/>
    </source>
</evidence>
<dbReference type="RefSeq" id="WP_137865192.1">
    <property type="nucleotide sequence ID" value="NZ_BAABTN010000003.1"/>
</dbReference>
<comment type="caution">
    <text evidence="3">The sequence shown here is derived from an EMBL/GenBank/DDBJ whole genome shotgun (WGS) entry which is preliminary data.</text>
</comment>
<accession>A0A4D4MRL5</accession>
<evidence type="ECO:0000256" key="1">
    <source>
        <dbReference type="SAM" id="MobiDB-lite"/>
    </source>
</evidence>
<gene>
    <name evidence="2" type="ORF">SAV14893_043910</name>
    <name evidence="3" type="ORF">SAV31267_042850</name>
</gene>
<evidence type="ECO:0000313" key="2">
    <source>
        <dbReference type="EMBL" id="GDY64998.1"/>
    </source>
</evidence>
<dbReference type="Proteomes" id="UP000299211">
    <property type="component" value="Unassembled WGS sequence"/>
</dbReference>
<evidence type="ECO:0000313" key="3">
    <source>
        <dbReference type="EMBL" id="GDY74800.1"/>
    </source>
</evidence>
<feature type="compositionally biased region" description="Low complexity" evidence="1">
    <location>
        <begin position="66"/>
        <end position="75"/>
    </location>
</feature>
<feature type="region of interest" description="Disordered" evidence="1">
    <location>
        <begin position="8"/>
        <end position="75"/>
    </location>
</feature>
<reference evidence="2 5" key="2">
    <citation type="submission" date="2019-04" db="EMBL/GenBank/DDBJ databases">
        <title>Draft genome sequences of Streptomyces avermitilis NBRC 14893.</title>
        <authorList>
            <person name="Komaki H."/>
            <person name="Tamura T."/>
            <person name="Hosoyama A."/>
        </authorList>
    </citation>
    <scope>NUCLEOTIDE SEQUENCE [LARGE SCALE GENOMIC DNA]</scope>
    <source>
        <strain evidence="2 5">NBRC 14893</strain>
    </source>
</reference>
<feature type="compositionally biased region" description="Basic residues" evidence="1">
    <location>
        <begin position="44"/>
        <end position="58"/>
    </location>
</feature>
<dbReference type="GeneID" id="41545246"/>
<sequence>MSVVIVLEGAVAAGPRDGRGTTPRRAGRAESRGRLPSRPAGVVVRRRPRPARRIRGRRPQQGGPGPLRRQPPAQGYRCRYATDWVADKTKWGLSVDPTQEAALAEALSRCRDVPV</sequence>
<dbReference type="Proteomes" id="UP000302139">
    <property type="component" value="Unassembled WGS sequence"/>
</dbReference>